<name>A0ABR4HRI9_9EURO</name>
<sequence>MYSKHACLLAVHQIFKSAMTKSHGFAFPCKLCIEYTSRYPFQGTTTLWDSPVFGLPQPSRCQCLSLGLGIKVWPKTLRSLQPIGEVAFLVYQTLAVVKAINQRRSIPCQRMTEVERQSSLAIIANGLLHPFPERIFVSADLPTELVLINLY</sequence>
<comment type="caution">
    <text evidence="1">The sequence shown here is derived from an EMBL/GenBank/DDBJ whole genome shotgun (WGS) entry which is preliminary data.</text>
</comment>
<reference evidence="1 2" key="1">
    <citation type="submission" date="2024-07" db="EMBL/GenBank/DDBJ databases">
        <title>Section-level genome sequencing and comparative genomics of Aspergillus sections Usti and Cavernicolus.</title>
        <authorList>
            <consortium name="Lawrence Berkeley National Laboratory"/>
            <person name="Nybo J.L."/>
            <person name="Vesth T.C."/>
            <person name="Theobald S."/>
            <person name="Frisvad J.C."/>
            <person name="Larsen T.O."/>
            <person name="Kjaerboelling I."/>
            <person name="Rothschild-Mancinelli K."/>
            <person name="Lyhne E.K."/>
            <person name="Kogle M.E."/>
            <person name="Barry K."/>
            <person name="Clum A."/>
            <person name="Na H."/>
            <person name="Ledsgaard L."/>
            <person name="Lin J."/>
            <person name="Lipzen A."/>
            <person name="Kuo A."/>
            <person name="Riley R."/>
            <person name="Mondo S."/>
            <person name="Labutti K."/>
            <person name="Haridas S."/>
            <person name="Pangalinan J."/>
            <person name="Salamov A.A."/>
            <person name="Simmons B.A."/>
            <person name="Magnuson J.K."/>
            <person name="Chen J."/>
            <person name="Drula E."/>
            <person name="Henrissat B."/>
            <person name="Wiebenga A."/>
            <person name="Lubbers R.J."/>
            <person name="Gomes A.C."/>
            <person name="Makela M.R."/>
            <person name="Stajich J."/>
            <person name="Grigoriev I.V."/>
            <person name="Mortensen U.H."/>
            <person name="De Vries R.P."/>
            <person name="Baker S.E."/>
            <person name="Andersen M.R."/>
        </authorList>
    </citation>
    <scope>NUCLEOTIDE SEQUENCE [LARGE SCALE GENOMIC DNA]</scope>
    <source>
        <strain evidence="1 2">CBS 588.65</strain>
    </source>
</reference>
<keyword evidence="2" id="KW-1185">Reference proteome</keyword>
<organism evidence="1 2">
    <name type="scientific">Aspergillus granulosus</name>
    <dbReference type="NCBI Taxonomy" id="176169"/>
    <lineage>
        <taxon>Eukaryota</taxon>
        <taxon>Fungi</taxon>
        <taxon>Dikarya</taxon>
        <taxon>Ascomycota</taxon>
        <taxon>Pezizomycotina</taxon>
        <taxon>Eurotiomycetes</taxon>
        <taxon>Eurotiomycetidae</taxon>
        <taxon>Eurotiales</taxon>
        <taxon>Aspergillaceae</taxon>
        <taxon>Aspergillus</taxon>
        <taxon>Aspergillus subgen. Nidulantes</taxon>
    </lineage>
</organism>
<gene>
    <name evidence="1" type="ORF">BJX63DRAFT_384546</name>
</gene>
<accession>A0ABR4HRI9</accession>
<evidence type="ECO:0000313" key="2">
    <source>
        <dbReference type="Proteomes" id="UP001610334"/>
    </source>
</evidence>
<proteinExistence type="predicted"/>
<dbReference type="Proteomes" id="UP001610334">
    <property type="component" value="Unassembled WGS sequence"/>
</dbReference>
<evidence type="ECO:0000313" key="1">
    <source>
        <dbReference type="EMBL" id="KAL2818086.1"/>
    </source>
</evidence>
<protein>
    <submittedName>
        <fullName evidence="1">Uncharacterized protein</fullName>
    </submittedName>
</protein>
<dbReference type="EMBL" id="JBFXLT010000015">
    <property type="protein sequence ID" value="KAL2818086.1"/>
    <property type="molecule type" value="Genomic_DNA"/>
</dbReference>